<dbReference type="InterPro" id="IPR004245">
    <property type="entry name" value="DUF229"/>
</dbReference>
<keyword evidence="1" id="KW-0812">Transmembrane</keyword>
<protein>
    <submittedName>
        <fullName evidence="2">Uncharacterized protein</fullName>
    </submittedName>
</protein>
<feature type="transmembrane region" description="Helical" evidence="1">
    <location>
        <begin position="77"/>
        <end position="94"/>
    </location>
</feature>
<dbReference type="Pfam" id="PF02995">
    <property type="entry name" value="DUF229"/>
    <property type="match status" value="2"/>
</dbReference>
<gene>
    <name evidence="2" type="ORF">M0811_04379</name>
</gene>
<name>A0A9Q0LXQ7_ANAIG</name>
<dbReference type="PANTHER" id="PTHR10974">
    <property type="entry name" value="FI08016P-RELATED"/>
    <property type="match status" value="1"/>
</dbReference>
<dbReference type="Gene3D" id="3.40.720.10">
    <property type="entry name" value="Alkaline Phosphatase, subunit A"/>
    <property type="match status" value="1"/>
</dbReference>
<sequence>MIFSRYQNYYNFFRRKENIVLLFFIIVSVFYGSYEIYLSANKDIQDRLNQLFMLFLKSAISFVIAFACILKLKISKIIKIPLIMILIGEMIFLFQSDKGSSNKNISRAYTKWIFLFVFLLMVFGLVVVHFCIKFRVFHILAIHSKKIIKYSLVIILLIFLFSWLYIKNAQKNWKLGLFGEEFDPNTGDGYPPLNAIPWFSLFPSRFFNFFMGSNDCPKMKQFSKIENNVLEFFDCSSDKDPVVDLDPDLISEKKPSFIYGNCLNKFHLDPKHISYTHPINVSNQTNIRAFCGKDENYFIKFAYDHFLHKSALDYSENFGKPKVNVDIFLIDGISRQHFMRRLKKSVIALENLANNGYSVFQFWRYSCIGFNTFPNLTPMMLGVEPFNRFTTKQKTIPKPQDVNPFWDYYPDGYIKTWCMAACDNFFDVNWPIIGGCPFDQHFAKEFCHPDYEPGFWTNFIGPMSIRRRCMAGKYVHKYAFDIAEQFREVYPDVGRLLYVHLMEAHETSSEVVSLIDPDLSNYIENFEKNSKDTILFILADHGNGMSPLSYTISGFVESRNPVFFLVIPNKILDENPEVKQNLIENQQRIISAYDIYLTLKHIPIGISSYLERDPRDPKKAMSLFEKIPKRSCEEADISPEYCVFPKDGKVKVSEI</sequence>
<feature type="transmembrane region" description="Helical" evidence="1">
    <location>
        <begin position="20"/>
        <end position="39"/>
    </location>
</feature>
<keyword evidence="1" id="KW-0472">Membrane</keyword>
<reference evidence="2" key="1">
    <citation type="submission" date="2022-10" db="EMBL/GenBank/DDBJ databases">
        <title>Novel sulphate-reducing endosymbionts in the free-living metamonad Anaeramoeba.</title>
        <authorList>
            <person name="Jerlstrom-Hultqvist J."/>
            <person name="Cepicka I."/>
            <person name="Gallot-Lavallee L."/>
            <person name="Salas-Leiva D."/>
            <person name="Curtis B.A."/>
            <person name="Zahonova K."/>
            <person name="Pipaliya S."/>
            <person name="Dacks J."/>
            <person name="Roger A.J."/>
        </authorList>
    </citation>
    <scope>NUCLEOTIDE SEQUENCE</scope>
    <source>
        <strain evidence="2">BMAN</strain>
    </source>
</reference>
<feature type="transmembrane region" description="Helical" evidence="1">
    <location>
        <begin position="51"/>
        <end position="70"/>
    </location>
</feature>
<organism evidence="2 3">
    <name type="scientific">Anaeramoeba ignava</name>
    <name type="common">Anaerobic marine amoeba</name>
    <dbReference type="NCBI Taxonomy" id="1746090"/>
    <lineage>
        <taxon>Eukaryota</taxon>
        <taxon>Metamonada</taxon>
        <taxon>Anaeramoebidae</taxon>
        <taxon>Anaeramoeba</taxon>
    </lineage>
</organism>
<dbReference type="OMA" id="TMAMYNG"/>
<evidence type="ECO:0000313" key="2">
    <source>
        <dbReference type="EMBL" id="KAJ5079358.1"/>
    </source>
</evidence>
<dbReference type="InterPro" id="IPR017850">
    <property type="entry name" value="Alkaline_phosphatase_core_sf"/>
</dbReference>
<keyword evidence="3" id="KW-1185">Reference proteome</keyword>
<dbReference type="EMBL" id="JAPDFW010000033">
    <property type="protein sequence ID" value="KAJ5079358.1"/>
    <property type="molecule type" value="Genomic_DNA"/>
</dbReference>
<dbReference type="SUPFAM" id="SSF53649">
    <property type="entry name" value="Alkaline phosphatase-like"/>
    <property type="match status" value="1"/>
</dbReference>
<feature type="transmembrane region" description="Helical" evidence="1">
    <location>
        <begin position="147"/>
        <end position="166"/>
    </location>
</feature>
<comment type="caution">
    <text evidence="2">The sequence shown here is derived from an EMBL/GenBank/DDBJ whole genome shotgun (WGS) entry which is preliminary data.</text>
</comment>
<proteinExistence type="predicted"/>
<evidence type="ECO:0000256" key="1">
    <source>
        <dbReference type="SAM" id="Phobius"/>
    </source>
</evidence>
<dbReference type="PANTHER" id="PTHR10974:SF1">
    <property type="entry name" value="FI08016P-RELATED"/>
    <property type="match status" value="1"/>
</dbReference>
<feature type="transmembrane region" description="Helical" evidence="1">
    <location>
        <begin position="114"/>
        <end position="135"/>
    </location>
</feature>
<dbReference type="OrthoDB" id="413313at2759"/>
<dbReference type="Proteomes" id="UP001149090">
    <property type="component" value="Unassembled WGS sequence"/>
</dbReference>
<dbReference type="AlphaFoldDB" id="A0A9Q0LXQ7"/>
<dbReference type="GO" id="GO:0005615">
    <property type="term" value="C:extracellular space"/>
    <property type="evidence" value="ECO:0007669"/>
    <property type="project" value="TreeGrafter"/>
</dbReference>
<accession>A0A9Q0LXQ7</accession>
<keyword evidence="1" id="KW-1133">Transmembrane helix</keyword>
<evidence type="ECO:0000313" key="3">
    <source>
        <dbReference type="Proteomes" id="UP001149090"/>
    </source>
</evidence>